<keyword evidence="3" id="KW-1185">Reference proteome</keyword>
<proteinExistence type="predicted"/>
<dbReference type="EMBL" id="KQ761738">
    <property type="protein sequence ID" value="OAD57141.1"/>
    <property type="molecule type" value="Genomic_DNA"/>
</dbReference>
<evidence type="ECO:0000313" key="2">
    <source>
        <dbReference type="EMBL" id="OAD57141.1"/>
    </source>
</evidence>
<evidence type="ECO:0000256" key="1">
    <source>
        <dbReference type="SAM" id="MobiDB-lite"/>
    </source>
</evidence>
<name>A0A310SFQ6_9HYME</name>
<organism evidence="2 3">
    <name type="scientific">Eufriesea mexicana</name>
    <dbReference type="NCBI Taxonomy" id="516756"/>
    <lineage>
        <taxon>Eukaryota</taxon>
        <taxon>Metazoa</taxon>
        <taxon>Ecdysozoa</taxon>
        <taxon>Arthropoda</taxon>
        <taxon>Hexapoda</taxon>
        <taxon>Insecta</taxon>
        <taxon>Pterygota</taxon>
        <taxon>Neoptera</taxon>
        <taxon>Endopterygota</taxon>
        <taxon>Hymenoptera</taxon>
        <taxon>Apocrita</taxon>
        <taxon>Aculeata</taxon>
        <taxon>Apoidea</taxon>
        <taxon>Anthophila</taxon>
        <taxon>Apidae</taxon>
        <taxon>Eufriesea</taxon>
    </lineage>
</organism>
<accession>A0A310SFQ6</accession>
<feature type="compositionally biased region" description="Basic and acidic residues" evidence="1">
    <location>
        <begin position="129"/>
        <end position="141"/>
    </location>
</feature>
<dbReference type="AlphaFoldDB" id="A0A310SFQ6"/>
<gene>
    <name evidence="2" type="ORF">WN48_02727</name>
</gene>
<feature type="region of interest" description="Disordered" evidence="1">
    <location>
        <begin position="92"/>
        <end position="144"/>
    </location>
</feature>
<evidence type="ECO:0000313" key="3">
    <source>
        <dbReference type="Proteomes" id="UP000250275"/>
    </source>
</evidence>
<feature type="compositionally biased region" description="Basic and acidic residues" evidence="1">
    <location>
        <begin position="244"/>
        <end position="265"/>
    </location>
</feature>
<protein>
    <submittedName>
        <fullName evidence="2">Uncharacterized protein</fullName>
    </submittedName>
</protein>
<feature type="region of interest" description="Disordered" evidence="1">
    <location>
        <begin position="239"/>
        <end position="265"/>
    </location>
</feature>
<sequence>MGVAHRLSARINDIVRISSSLADTLARGRERPFRLHCEEIRHCSATRGGPRVPLYLFACSISFFHAETSATQPPLFWRMGPNRPASLLASRMRGTRRKTEQNGARVPPCLAGRRDPQAASPRETVCRSQKADNERKDRSEEEVGDFFASLTPRPLPGEIDNTPAIRFMESLEWVRWLRTGLPGDKTGDRRSFGWRNGEGSRLEEATDHFLLAFYPQKMIRAFDEWPDRPLHRLGCLTRRPGHRTPCDKESERSNETKTQKIDARA</sequence>
<dbReference type="Proteomes" id="UP000250275">
    <property type="component" value="Unassembled WGS sequence"/>
</dbReference>
<reference evidence="2 3" key="1">
    <citation type="submission" date="2015-07" db="EMBL/GenBank/DDBJ databases">
        <title>The genome of Eufriesea mexicana.</title>
        <authorList>
            <person name="Pan H."/>
            <person name="Kapheim K."/>
        </authorList>
    </citation>
    <scope>NUCLEOTIDE SEQUENCE [LARGE SCALE GENOMIC DNA]</scope>
    <source>
        <strain evidence="2">0111107269</strain>
        <tissue evidence="2">Whole body</tissue>
    </source>
</reference>